<name>A0A060BPG1_9BIFI</name>
<dbReference type="GO" id="GO:0005975">
    <property type="term" value="P:carbohydrate metabolic process"/>
    <property type="evidence" value="ECO:0007669"/>
    <property type="project" value="InterPro"/>
</dbReference>
<proteinExistence type="predicted"/>
<dbReference type="EMBL" id="KF117234">
    <property type="protein sequence ID" value="AIA84487.1"/>
    <property type="molecule type" value="Genomic_DNA"/>
</dbReference>
<dbReference type="AlphaFoldDB" id="A0A060BPG1"/>
<protein>
    <submittedName>
        <fullName evidence="1">CAZy families GH8 protein</fullName>
    </submittedName>
</protein>
<organism evidence="1">
    <name type="scientific">uncultured Bifidobacterium sp</name>
    <dbReference type="NCBI Taxonomy" id="165187"/>
    <lineage>
        <taxon>Bacteria</taxon>
        <taxon>Bacillati</taxon>
        <taxon>Actinomycetota</taxon>
        <taxon>Actinomycetes</taxon>
        <taxon>Bifidobacteriales</taxon>
        <taxon>Bifidobacteriaceae</taxon>
        <taxon>Bifidobacterium</taxon>
        <taxon>environmental samples</taxon>
    </lineage>
</organism>
<sequence>MSENRNTACINGPTDASLFGRCGYDAESVADRVAQVWYEIFEGPDKFYWENAEGLGYVMDTGNEDVRTEECHTP</sequence>
<evidence type="ECO:0000313" key="1">
    <source>
        <dbReference type="EMBL" id="AIA84487.1"/>
    </source>
</evidence>
<accession>A0A060BPG1</accession>
<dbReference type="Gene3D" id="1.50.10.10">
    <property type="match status" value="1"/>
</dbReference>
<dbReference type="InterPro" id="IPR012341">
    <property type="entry name" value="6hp_glycosidase-like_sf"/>
</dbReference>
<reference evidence="1" key="1">
    <citation type="journal article" date="2013" name="Environ. Microbiol.">
        <title>Seasonally variable intestinal metagenomes of the red palm weevil (Rhynchophorus ferrugineus).</title>
        <authorList>
            <person name="Jia S."/>
            <person name="Zhang X."/>
            <person name="Zhang G."/>
            <person name="Yin A."/>
            <person name="Zhang S."/>
            <person name="Li F."/>
            <person name="Wang L."/>
            <person name="Zhao D."/>
            <person name="Yun Q."/>
            <person name="Tala"/>
            <person name="Wang J."/>
            <person name="Sun G."/>
            <person name="Baabdullah M."/>
            <person name="Yu X."/>
            <person name="Hu S."/>
            <person name="Al-Mssallem I.S."/>
            <person name="Yu J."/>
        </authorList>
    </citation>
    <scope>NUCLEOTIDE SEQUENCE</scope>
</reference>